<dbReference type="GO" id="GO:0003724">
    <property type="term" value="F:RNA helicase activity"/>
    <property type="evidence" value="ECO:0007669"/>
    <property type="project" value="TreeGrafter"/>
</dbReference>
<evidence type="ECO:0000259" key="8">
    <source>
        <dbReference type="Pfam" id="PF13087"/>
    </source>
</evidence>
<evidence type="ECO:0000256" key="1">
    <source>
        <dbReference type="ARBA" id="ARBA00007913"/>
    </source>
</evidence>
<evidence type="ECO:0000256" key="6">
    <source>
        <dbReference type="SAM" id="MobiDB-lite"/>
    </source>
</evidence>
<dbReference type="InterPro" id="IPR041679">
    <property type="entry name" value="DNA2/NAM7-like_C"/>
</dbReference>
<dbReference type="EMBL" id="ML210300">
    <property type="protein sequence ID" value="TFK20432.1"/>
    <property type="molecule type" value="Genomic_DNA"/>
</dbReference>
<dbReference type="InterPro" id="IPR047187">
    <property type="entry name" value="SF1_C_Upf1"/>
</dbReference>
<feature type="region of interest" description="Disordered" evidence="6">
    <location>
        <begin position="1"/>
        <end position="24"/>
    </location>
</feature>
<dbReference type="AlphaFoldDB" id="A0A5C3KJY6"/>
<evidence type="ECO:0000259" key="7">
    <source>
        <dbReference type="Pfam" id="PF13086"/>
    </source>
</evidence>
<evidence type="ECO:0000256" key="4">
    <source>
        <dbReference type="ARBA" id="ARBA00022806"/>
    </source>
</evidence>
<dbReference type="GO" id="GO:0005524">
    <property type="term" value="F:ATP binding"/>
    <property type="evidence" value="ECO:0007669"/>
    <property type="project" value="UniProtKB-KW"/>
</dbReference>
<feature type="region of interest" description="Disordered" evidence="6">
    <location>
        <begin position="40"/>
        <end position="65"/>
    </location>
</feature>
<evidence type="ECO:0000256" key="2">
    <source>
        <dbReference type="ARBA" id="ARBA00022741"/>
    </source>
</evidence>
<accession>A0A5C3KJY6</accession>
<dbReference type="SUPFAM" id="SSF52540">
    <property type="entry name" value="P-loop containing nucleoside triphosphate hydrolases"/>
    <property type="match status" value="1"/>
</dbReference>
<dbReference type="InterPro" id="IPR027417">
    <property type="entry name" value="P-loop_NTPase"/>
</dbReference>
<dbReference type="InterPro" id="IPR041677">
    <property type="entry name" value="DNA2/NAM7_AAA_11"/>
</dbReference>
<dbReference type="PANTHER" id="PTHR10887:SF517">
    <property type="entry name" value="RNA HELICASE NONSENSE MRNA REDUCING FACTOR"/>
    <property type="match status" value="1"/>
</dbReference>
<proteinExistence type="inferred from homology"/>
<sequence>MAMSVPPIVPPLGTPTTVGTGTGMRKTFSSEEVDEVMYEVTSRPHSVSTGPSSSSTQPQSRLPLKPRYEWRGQAPSRVRVRKTYTVDNVPRRVTIKHAELKTELEVGDEFYESVGEYRKHFLPAIEAERLESDAMLKERLSSWGVQKLKDEGYCMTEMSAYWMAQNQFGKPTAAFSAGPGVVLPPHKFENGTPVLVSRADPLKEQPIYGSVVGITPTQIRVAFKDKFDLRVEGGRGVAVGWRLDVGRPNIVFERMEKAVQAMNYDPAEWDAKVPSVGEEGHRKRQRHAHFQKQQWELELEGKEEEVESEYALQGTYLRDVILKGFGAAREGMGEAEMEMLDDVREVDDGIPFVDDDGVPIVDEVGVSGEQVKQEPAGAFAEDQRIQSWVKRYSLPVPLIMEGDMPLKDMNPSQVRAIASMIGNRVSLVQGPPGTGKTKTIIETIRLLKQHFQVPHPILVCTYTNVAVDHLVEGLAGAGVKPLRVGTSGVGAGQSKASIAPFSLQTKLEAHRLYPVHTKLLKEEEELSAKVNETETILREAEREFLDAGGKGGARGKRLEGKVKNVKSAFWKYCRMAGIVRGKKFRVMQVMMKEITDEADVICTTCLTSVTSALNVVDFPVVFLDEASMATEPVSLIPLMKGAKHVALIGDHKQLPPVIVSQEAQSLGLGVSLFERLTKEGDVPSVMLDVQYRMHPAISKFPSDEFYLGTLRDGTVDAMGKVREGLGPPVSEWLQQPESKPSVVFLDHAGNETMKDRSRVNHTEAHIIASVVVDLLLCNPDLRGRDIGIIAPYVAQISLLTRIFNTDSKFQAKFREVLGDTAAMQLSQVEIKTVDGFEGREKEVIIFSTVRNNTGGHIGFLADKRRLNVGLTRAKRALFVVGSISTLREGKVSGGNDGGPVRVGKGASSWRRYAEFLIKGGMVVDVRGKVLRQRLGRE</sequence>
<dbReference type="InterPro" id="IPR045055">
    <property type="entry name" value="DNA2/NAM7-like"/>
</dbReference>
<dbReference type="GO" id="GO:0005694">
    <property type="term" value="C:chromosome"/>
    <property type="evidence" value="ECO:0007669"/>
    <property type="project" value="UniProtKB-ARBA"/>
</dbReference>
<dbReference type="Proteomes" id="UP000307440">
    <property type="component" value="Unassembled WGS sequence"/>
</dbReference>
<evidence type="ECO:0000256" key="3">
    <source>
        <dbReference type="ARBA" id="ARBA00022801"/>
    </source>
</evidence>
<dbReference type="Gene3D" id="3.40.50.300">
    <property type="entry name" value="P-loop containing nucleotide triphosphate hydrolases"/>
    <property type="match status" value="2"/>
</dbReference>
<gene>
    <name evidence="9" type="ORF">FA15DRAFT_647009</name>
</gene>
<evidence type="ECO:0000313" key="9">
    <source>
        <dbReference type="EMBL" id="TFK20432.1"/>
    </source>
</evidence>
<dbReference type="GO" id="GO:0016787">
    <property type="term" value="F:hydrolase activity"/>
    <property type="evidence" value="ECO:0007669"/>
    <property type="project" value="UniProtKB-KW"/>
</dbReference>
<keyword evidence="10" id="KW-1185">Reference proteome</keyword>
<organism evidence="9 10">
    <name type="scientific">Coprinopsis marcescibilis</name>
    <name type="common">Agaric fungus</name>
    <name type="synonym">Psathyrella marcescibilis</name>
    <dbReference type="NCBI Taxonomy" id="230819"/>
    <lineage>
        <taxon>Eukaryota</taxon>
        <taxon>Fungi</taxon>
        <taxon>Dikarya</taxon>
        <taxon>Basidiomycota</taxon>
        <taxon>Agaricomycotina</taxon>
        <taxon>Agaricomycetes</taxon>
        <taxon>Agaricomycetidae</taxon>
        <taxon>Agaricales</taxon>
        <taxon>Agaricineae</taxon>
        <taxon>Psathyrellaceae</taxon>
        <taxon>Coprinopsis</taxon>
    </lineage>
</organism>
<feature type="domain" description="DNA2/NAM7 helicase-like C-terminal" evidence="8">
    <location>
        <begin position="669"/>
        <end position="882"/>
    </location>
</feature>
<dbReference type="CDD" id="cd18808">
    <property type="entry name" value="SF1_C_Upf1"/>
    <property type="match status" value="1"/>
</dbReference>
<evidence type="ECO:0000256" key="5">
    <source>
        <dbReference type="ARBA" id="ARBA00022840"/>
    </source>
</evidence>
<keyword evidence="4" id="KW-0347">Helicase</keyword>
<evidence type="ECO:0000313" key="10">
    <source>
        <dbReference type="Proteomes" id="UP000307440"/>
    </source>
</evidence>
<dbReference type="Gene3D" id="2.40.30.270">
    <property type="match status" value="1"/>
</dbReference>
<name>A0A5C3KJY6_COPMA</name>
<dbReference type="GO" id="GO:0000184">
    <property type="term" value="P:nuclear-transcribed mRNA catabolic process, nonsense-mediated decay"/>
    <property type="evidence" value="ECO:0007669"/>
    <property type="project" value="TreeGrafter"/>
</dbReference>
<keyword evidence="2" id="KW-0547">Nucleotide-binding</keyword>
<reference evidence="9 10" key="1">
    <citation type="journal article" date="2019" name="Nat. Ecol. Evol.">
        <title>Megaphylogeny resolves global patterns of mushroom evolution.</title>
        <authorList>
            <person name="Varga T."/>
            <person name="Krizsan K."/>
            <person name="Foldi C."/>
            <person name="Dima B."/>
            <person name="Sanchez-Garcia M."/>
            <person name="Sanchez-Ramirez S."/>
            <person name="Szollosi G.J."/>
            <person name="Szarkandi J.G."/>
            <person name="Papp V."/>
            <person name="Albert L."/>
            <person name="Andreopoulos W."/>
            <person name="Angelini C."/>
            <person name="Antonin V."/>
            <person name="Barry K.W."/>
            <person name="Bougher N.L."/>
            <person name="Buchanan P."/>
            <person name="Buyck B."/>
            <person name="Bense V."/>
            <person name="Catcheside P."/>
            <person name="Chovatia M."/>
            <person name="Cooper J."/>
            <person name="Damon W."/>
            <person name="Desjardin D."/>
            <person name="Finy P."/>
            <person name="Geml J."/>
            <person name="Haridas S."/>
            <person name="Hughes K."/>
            <person name="Justo A."/>
            <person name="Karasinski D."/>
            <person name="Kautmanova I."/>
            <person name="Kiss B."/>
            <person name="Kocsube S."/>
            <person name="Kotiranta H."/>
            <person name="LaButti K.M."/>
            <person name="Lechner B.E."/>
            <person name="Liimatainen K."/>
            <person name="Lipzen A."/>
            <person name="Lukacs Z."/>
            <person name="Mihaltcheva S."/>
            <person name="Morgado L.N."/>
            <person name="Niskanen T."/>
            <person name="Noordeloos M.E."/>
            <person name="Ohm R.A."/>
            <person name="Ortiz-Santana B."/>
            <person name="Ovrebo C."/>
            <person name="Racz N."/>
            <person name="Riley R."/>
            <person name="Savchenko A."/>
            <person name="Shiryaev A."/>
            <person name="Soop K."/>
            <person name="Spirin V."/>
            <person name="Szebenyi C."/>
            <person name="Tomsovsky M."/>
            <person name="Tulloss R.E."/>
            <person name="Uehling J."/>
            <person name="Grigoriev I.V."/>
            <person name="Vagvolgyi C."/>
            <person name="Papp T."/>
            <person name="Martin F.M."/>
            <person name="Miettinen O."/>
            <person name="Hibbett D.S."/>
            <person name="Nagy L.G."/>
        </authorList>
    </citation>
    <scope>NUCLEOTIDE SEQUENCE [LARGE SCALE GENOMIC DNA]</scope>
    <source>
        <strain evidence="9 10">CBS 121175</strain>
    </source>
</reference>
<keyword evidence="5" id="KW-0067">ATP-binding</keyword>
<dbReference type="STRING" id="230819.A0A5C3KJY6"/>
<dbReference type="Pfam" id="PF13086">
    <property type="entry name" value="AAA_11"/>
    <property type="match status" value="1"/>
</dbReference>
<feature type="compositionally biased region" description="Low complexity" evidence="6">
    <location>
        <begin position="43"/>
        <end position="63"/>
    </location>
</feature>
<dbReference type="Pfam" id="PF13087">
    <property type="entry name" value="AAA_12"/>
    <property type="match status" value="1"/>
</dbReference>
<dbReference type="PANTHER" id="PTHR10887">
    <property type="entry name" value="DNA2/NAM7 HELICASE FAMILY"/>
    <property type="match status" value="1"/>
</dbReference>
<keyword evidence="3 9" id="KW-0378">Hydrolase</keyword>
<comment type="similarity">
    <text evidence="1">Belongs to the DNA2/NAM7 helicase family.</text>
</comment>
<dbReference type="GO" id="GO:0005737">
    <property type="term" value="C:cytoplasm"/>
    <property type="evidence" value="ECO:0007669"/>
    <property type="project" value="TreeGrafter"/>
</dbReference>
<protein>
    <submittedName>
        <fullName evidence="9">P-loop containing nucleoside triphosphate hydrolase protein</fullName>
    </submittedName>
</protein>
<dbReference type="FunFam" id="3.40.50.300:FF:000326">
    <property type="entry name" value="P-loop containing nucleoside triphosphate hydrolase"/>
    <property type="match status" value="1"/>
</dbReference>
<feature type="domain" description="DNA2/NAM7 helicase helicase" evidence="7">
    <location>
        <begin position="409"/>
        <end position="661"/>
    </location>
</feature>
<dbReference type="OrthoDB" id="6513042at2759"/>